<dbReference type="EMBL" id="CARXXK010000003">
    <property type="protein sequence ID" value="CAI6361120.1"/>
    <property type="molecule type" value="Genomic_DNA"/>
</dbReference>
<evidence type="ECO:0000313" key="1">
    <source>
        <dbReference type="EMBL" id="CAI6361120.1"/>
    </source>
</evidence>
<evidence type="ECO:0008006" key="3">
    <source>
        <dbReference type="Google" id="ProtNLM"/>
    </source>
</evidence>
<name>A0AAV0WYZ1_9HEMI</name>
<dbReference type="AlphaFoldDB" id="A0AAV0WYZ1"/>
<accession>A0AAV0WYZ1</accession>
<proteinExistence type="predicted"/>
<gene>
    <name evidence="1" type="ORF">MEUPH1_LOCUS16335</name>
</gene>
<protein>
    <recommendedName>
        <fullName evidence="3">ATP-dependent DNA helicase</fullName>
    </recommendedName>
</protein>
<keyword evidence="2" id="KW-1185">Reference proteome</keyword>
<evidence type="ECO:0000313" key="2">
    <source>
        <dbReference type="Proteomes" id="UP001160148"/>
    </source>
</evidence>
<organism evidence="1 2">
    <name type="scientific">Macrosiphum euphorbiae</name>
    <name type="common">potato aphid</name>
    <dbReference type="NCBI Taxonomy" id="13131"/>
    <lineage>
        <taxon>Eukaryota</taxon>
        <taxon>Metazoa</taxon>
        <taxon>Ecdysozoa</taxon>
        <taxon>Arthropoda</taxon>
        <taxon>Hexapoda</taxon>
        <taxon>Insecta</taxon>
        <taxon>Pterygota</taxon>
        <taxon>Neoptera</taxon>
        <taxon>Paraneoptera</taxon>
        <taxon>Hemiptera</taxon>
        <taxon>Sternorrhyncha</taxon>
        <taxon>Aphidomorpha</taxon>
        <taxon>Aphidoidea</taxon>
        <taxon>Aphididae</taxon>
        <taxon>Macrosiphini</taxon>
        <taxon>Macrosiphum</taxon>
    </lineage>
</organism>
<dbReference type="Proteomes" id="UP001160148">
    <property type="component" value="Unassembled WGS sequence"/>
</dbReference>
<sequence length="132" mass="14539">MRVHVKGDTSAGIFAEMLLKIGDGNFPSLEGEITIPSNLCTVVSSLSELTSRIYPDIINIKMKPIEWLCERAILTPKNDKAAEINEILLKAFNEKSFDSFYVACSRVSSASSLVILAPKGSTKNTVYKEVLR</sequence>
<reference evidence="1 2" key="1">
    <citation type="submission" date="2023-01" db="EMBL/GenBank/DDBJ databases">
        <authorList>
            <person name="Whitehead M."/>
        </authorList>
    </citation>
    <scope>NUCLEOTIDE SEQUENCE [LARGE SCALE GENOMIC DNA]</scope>
</reference>
<comment type="caution">
    <text evidence="1">The sequence shown here is derived from an EMBL/GenBank/DDBJ whole genome shotgun (WGS) entry which is preliminary data.</text>
</comment>